<accession>A0A077WUV3</accession>
<dbReference type="PANTHER" id="PTHR31679">
    <property type="entry name" value="PEROXISOMAL MEMBRANE PROTEIN PEX30-RELATED"/>
    <property type="match status" value="1"/>
</dbReference>
<evidence type="ECO:0000256" key="1">
    <source>
        <dbReference type="ARBA" id="ARBA00004127"/>
    </source>
</evidence>
<feature type="compositionally biased region" description="Low complexity" evidence="5">
    <location>
        <begin position="334"/>
        <end position="366"/>
    </location>
</feature>
<proteinExistence type="predicted"/>
<keyword evidence="4 6" id="KW-0472">Membrane</keyword>
<dbReference type="GO" id="GO:0012505">
    <property type="term" value="C:endomembrane system"/>
    <property type="evidence" value="ECO:0007669"/>
    <property type="project" value="UniProtKB-SubCell"/>
</dbReference>
<gene>
    <name evidence="8" type="ORF">LRAMOSA11304</name>
</gene>
<feature type="transmembrane region" description="Helical" evidence="6">
    <location>
        <begin position="41"/>
        <end position="65"/>
    </location>
</feature>
<dbReference type="PANTHER" id="PTHR31679:SF2">
    <property type="entry name" value="PEROXISOMAL MEMBRANE PROTEIN PEX30-RELATED"/>
    <property type="match status" value="1"/>
</dbReference>
<name>A0A077WUV3_9FUNG</name>
<dbReference type="SMART" id="SM00693">
    <property type="entry name" value="DysFN"/>
    <property type="match status" value="1"/>
</dbReference>
<dbReference type="InterPro" id="IPR010482">
    <property type="entry name" value="TECPR1-like_DysF"/>
</dbReference>
<evidence type="ECO:0000259" key="7">
    <source>
        <dbReference type="SMART" id="SM00693"/>
    </source>
</evidence>
<sequence length="423" mass="48314">MPPQSSSVSIRCLARIAGIPRLCKKVWGAATWQTSQRHHTLFLLFIWPVFCFGFHYIFPLLILYATYHKQQAIPLATSKKKDDDAAIDERLERALETLNFIDRLERAWDTHCHWQMMTLVVSAWIGLITVFQPWQVMWIVGTVFVLVNNPLVTAIWKGCMPTLFLHSLWLALVHKESSEKSDGKVSLTQHVEDFQRKHMQANTPSCEFEFVLYENQRSWPLSGWKTQTFPIIDRATWTDSTSKPVRPKSQFELPETIHAGTRTWTWQWAEKEWRLANPANIQGDELGWMYGTPFWSVFGAEHKGWISTRRRRWARKAVLSCMPPPSSRASLRDSLPTPVSAPASTSSQQQQRSLSINTTPSQTSTPTSPPVSPTPSKKGGINLSSLTLDSFTSSSNLKRSQTQSTTTRRESGTSWKSIVRVKR</sequence>
<feature type="transmembrane region" description="Helical" evidence="6">
    <location>
        <begin position="154"/>
        <end position="173"/>
    </location>
</feature>
<evidence type="ECO:0000256" key="3">
    <source>
        <dbReference type="ARBA" id="ARBA00022989"/>
    </source>
</evidence>
<dbReference type="InterPro" id="IPR006614">
    <property type="entry name" value="Peroxin/Ferlin"/>
</dbReference>
<feature type="transmembrane region" description="Helical" evidence="6">
    <location>
        <begin position="116"/>
        <end position="134"/>
    </location>
</feature>
<dbReference type="Pfam" id="PF06398">
    <property type="entry name" value="Pex24p"/>
    <property type="match status" value="1"/>
</dbReference>
<feature type="domain" description="Peroxin/Ferlin" evidence="7">
    <location>
        <begin position="205"/>
        <end position="276"/>
    </location>
</feature>
<reference evidence="8" key="1">
    <citation type="journal article" date="2014" name="Genome Announc.">
        <title>De novo whole-genome sequence and genome annotation of Lichtheimia ramosa.</title>
        <authorList>
            <person name="Linde J."/>
            <person name="Schwartze V."/>
            <person name="Binder U."/>
            <person name="Lass-Florl C."/>
            <person name="Voigt K."/>
            <person name="Horn F."/>
        </authorList>
    </citation>
    <scope>NUCLEOTIDE SEQUENCE</scope>
    <source>
        <strain evidence="8">JMRC FSU:6197</strain>
    </source>
</reference>
<organism evidence="8">
    <name type="scientific">Lichtheimia ramosa</name>
    <dbReference type="NCBI Taxonomy" id="688394"/>
    <lineage>
        <taxon>Eukaryota</taxon>
        <taxon>Fungi</taxon>
        <taxon>Fungi incertae sedis</taxon>
        <taxon>Mucoromycota</taxon>
        <taxon>Mucoromycotina</taxon>
        <taxon>Mucoromycetes</taxon>
        <taxon>Mucorales</taxon>
        <taxon>Lichtheimiaceae</taxon>
        <taxon>Lichtheimia</taxon>
    </lineage>
</organism>
<keyword evidence="3 6" id="KW-1133">Transmembrane helix</keyword>
<keyword evidence="2 6" id="KW-0812">Transmembrane</keyword>
<dbReference type="GO" id="GO:0007031">
    <property type="term" value="P:peroxisome organization"/>
    <property type="evidence" value="ECO:0007669"/>
    <property type="project" value="TreeGrafter"/>
</dbReference>
<dbReference type="OrthoDB" id="5586090at2759"/>
<dbReference type="GO" id="GO:0005778">
    <property type="term" value="C:peroxisomal membrane"/>
    <property type="evidence" value="ECO:0007669"/>
    <property type="project" value="UniProtKB-ARBA"/>
</dbReference>
<comment type="subcellular location">
    <subcellularLocation>
        <location evidence="1">Endomembrane system</location>
        <topology evidence="1">Multi-pass membrane protein</topology>
    </subcellularLocation>
</comment>
<evidence type="ECO:0000256" key="4">
    <source>
        <dbReference type="ARBA" id="ARBA00023136"/>
    </source>
</evidence>
<evidence type="ECO:0000313" key="8">
    <source>
        <dbReference type="EMBL" id="CDS10818.1"/>
    </source>
</evidence>
<dbReference type="InterPro" id="IPR052646">
    <property type="entry name" value="Peroxisomal_PEX28-32"/>
</dbReference>
<dbReference type="AlphaFoldDB" id="A0A077WUV3"/>
<evidence type="ECO:0000256" key="5">
    <source>
        <dbReference type="SAM" id="MobiDB-lite"/>
    </source>
</evidence>
<protein>
    <recommendedName>
        <fullName evidence="7">Peroxin/Ferlin domain-containing protein</fullName>
    </recommendedName>
</protein>
<evidence type="ECO:0000256" key="2">
    <source>
        <dbReference type="ARBA" id="ARBA00022692"/>
    </source>
</evidence>
<evidence type="ECO:0000256" key="6">
    <source>
        <dbReference type="SAM" id="Phobius"/>
    </source>
</evidence>
<feature type="compositionally biased region" description="Low complexity" evidence="5">
    <location>
        <begin position="382"/>
        <end position="406"/>
    </location>
</feature>
<dbReference type="EMBL" id="LK023342">
    <property type="protein sequence ID" value="CDS10818.1"/>
    <property type="molecule type" value="Genomic_DNA"/>
</dbReference>
<feature type="region of interest" description="Disordered" evidence="5">
    <location>
        <begin position="321"/>
        <end position="423"/>
    </location>
</feature>